<dbReference type="Proteomes" id="UP000728185">
    <property type="component" value="Unassembled WGS sequence"/>
</dbReference>
<feature type="compositionally biased region" description="Low complexity" evidence="1">
    <location>
        <begin position="1"/>
        <end position="11"/>
    </location>
</feature>
<reference evidence="3" key="1">
    <citation type="submission" date="2019-05" db="EMBL/GenBank/DDBJ databases">
        <title>Annotation for the trematode Fasciolopsis buski.</title>
        <authorList>
            <person name="Choi Y.-J."/>
        </authorList>
    </citation>
    <scope>NUCLEOTIDE SEQUENCE</scope>
    <source>
        <strain evidence="3">HT</strain>
        <tissue evidence="3">Whole worm</tissue>
    </source>
</reference>
<evidence type="ECO:0000256" key="1">
    <source>
        <dbReference type="SAM" id="MobiDB-lite"/>
    </source>
</evidence>
<organism evidence="3 4">
    <name type="scientific">Fasciolopsis buskii</name>
    <dbReference type="NCBI Taxonomy" id="27845"/>
    <lineage>
        <taxon>Eukaryota</taxon>
        <taxon>Metazoa</taxon>
        <taxon>Spiralia</taxon>
        <taxon>Lophotrochozoa</taxon>
        <taxon>Platyhelminthes</taxon>
        <taxon>Trematoda</taxon>
        <taxon>Digenea</taxon>
        <taxon>Plagiorchiida</taxon>
        <taxon>Echinostomata</taxon>
        <taxon>Echinostomatoidea</taxon>
        <taxon>Fasciolidae</taxon>
        <taxon>Fasciolopsis</taxon>
    </lineage>
</organism>
<comment type="caution">
    <text evidence="3">The sequence shown here is derived from an EMBL/GenBank/DDBJ whole genome shotgun (WGS) entry which is preliminary data.</text>
</comment>
<dbReference type="InterPro" id="IPR000210">
    <property type="entry name" value="BTB/POZ_dom"/>
</dbReference>
<feature type="compositionally biased region" description="Low complexity" evidence="1">
    <location>
        <begin position="174"/>
        <end position="184"/>
    </location>
</feature>
<evidence type="ECO:0000259" key="2">
    <source>
        <dbReference type="PROSITE" id="PS50097"/>
    </source>
</evidence>
<dbReference type="Gene3D" id="3.30.710.10">
    <property type="entry name" value="Potassium Channel Kv1.1, Chain A"/>
    <property type="match status" value="2"/>
</dbReference>
<proteinExistence type="predicted"/>
<accession>A0A8E0RLX7</accession>
<dbReference type="GO" id="GO:0005829">
    <property type="term" value="C:cytosol"/>
    <property type="evidence" value="ECO:0007669"/>
    <property type="project" value="TreeGrafter"/>
</dbReference>
<dbReference type="PANTHER" id="PTHR45774:SF3">
    <property type="entry name" value="BTB (POZ) DOMAIN-CONTAINING 2B-RELATED"/>
    <property type="match status" value="1"/>
</dbReference>
<dbReference type="Gene3D" id="1.25.40.420">
    <property type="match status" value="1"/>
</dbReference>
<feature type="compositionally biased region" description="Basic and acidic residues" evidence="1">
    <location>
        <begin position="162"/>
        <end position="172"/>
    </location>
</feature>
<keyword evidence="4" id="KW-1185">Reference proteome</keyword>
<feature type="compositionally biased region" description="Basic and acidic residues" evidence="1">
    <location>
        <begin position="16"/>
        <end position="35"/>
    </location>
</feature>
<dbReference type="GO" id="GO:0022008">
    <property type="term" value="P:neurogenesis"/>
    <property type="evidence" value="ECO:0007669"/>
    <property type="project" value="TreeGrafter"/>
</dbReference>
<dbReference type="SMART" id="SM00875">
    <property type="entry name" value="BACK"/>
    <property type="match status" value="1"/>
</dbReference>
<dbReference type="Pfam" id="PF07707">
    <property type="entry name" value="BACK"/>
    <property type="match status" value="1"/>
</dbReference>
<dbReference type="PANTHER" id="PTHR45774">
    <property type="entry name" value="BTB/POZ DOMAIN-CONTAINING"/>
    <property type="match status" value="1"/>
</dbReference>
<dbReference type="AlphaFoldDB" id="A0A8E0RLX7"/>
<sequence length="546" mass="62323">MPSPKSGSPAKSSKKGSPDKSKSKKSPKSDDKKNAQEPPEEEEELVVPVPEGVMHRRMRFLLETKLKTDVEFLVGPEHTQSSIKAHKCMLAAESPVFEQLFRDCEEWKVNAIKQREEDARKIREEAREMELAIQNASTPKSKSPDKKGSPGKSPSNKSPKSKSPEKKSDKKSPKSSPKKSPQSKSGKEKSPTKGSPGKSSKGSGKGGSPPPAPDAKVNFYKDEVIGEDVIRVHDVHPLGFYRLLRYIYYDEMVFTGVVGTLRTLYASRKYCFYELARACVNYLENNVSIEHVLKLLKASFDFNEPRLRSLCMRLIINDTFEVLKRPEFMNVHRDLIVQILQQDVLNIREIELFDQVMHWAENECERIGIPVTAMNQRIALGNHNFANIRFPTILPHEFATHVVESGALKTDEIISILQYHITGRKPKVPYSCKTRRRPCLDLSPLDNASVAFSEQTDVTFLVYSGNMRRAHSFRDIYIPETILPPPKTILIKERERTGSPPARFHLTDDEFDEVDANIKHLARLYWERLHFEYGKQHLAVMRTHYK</sequence>
<dbReference type="OrthoDB" id="9979965at2759"/>
<dbReference type="SMART" id="SM00225">
    <property type="entry name" value="BTB"/>
    <property type="match status" value="1"/>
</dbReference>
<feature type="domain" description="BTB" evidence="2">
    <location>
        <begin position="68"/>
        <end position="103"/>
    </location>
</feature>
<feature type="region of interest" description="Disordered" evidence="1">
    <location>
        <begin position="133"/>
        <end position="215"/>
    </location>
</feature>
<dbReference type="InterPro" id="IPR011705">
    <property type="entry name" value="BACK"/>
</dbReference>
<dbReference type="InterPro" id="IPR011333">
    <property type="entry name" value="SKP1/BTB/POZ_sf"/>
</dbReference>
<protein>
    <submittedName>
        <fullName evidence="3">BTB/POZ domain-containing protein 3</fullName>
    </submittedName>
</protein>
<name>A0A8E0RLX7_9TREM</name>
<dbReference type="SUPFAM" id="SSF54695">
    <property type="entry name" value="POZ domain"/>
    <property type="match status" value="1"/>
</dbReference>
<feature type="compositionally biased region" description="Low complexity" evidence="1">
    <location>
        <begin position="192"/>
        <end position="202"/>
    </location>
</feature>
<dbReference type="EMBL" id="LUCM01011589">
    <property type="protein sequence ID" value="KAA0183743.1"/>
    <property type="molecule type" value="Genomic_DNA"/>
</dbReference>
<evidence type="ECO:0000313" key="3">
    <source>
        <dbReference type="EMBL" id="KAA0183743.1"/>
    </source>
</evidence>
<dbReference type="PROSITE" id="PS50097">
    <property type="entry name" value="BTB"/>
    <property type="match status" value="1"/>
</dbReference>
<feature type="region of interest" description="Disordered" evidence="1">
    <location>
        <begin position="1"/>
        <end position="48"/>
    </location>
</feature>
<gene>
    <name evidence="3" type="ORF">FBUS_04098</name>
</gene>
<dbReference type="Pfam" id="PF00651">
    <property type="entry name" value="BTB"/>
    <property type="match status" value="1"/>
</dbReference>
<evidence type="ECO:0000313" key="4">
    <source>
        <dbReference type="Proteomes" id="UP000728185"/>
    </source>
</evidence>